<accession>A0A5A7Q081</accession>
<gene>
    <name evidence="3" type="ORF">STAS_14679</name>
</gene>
<keyword evidence="2" id="KW-0732">Signal</keyword>
<evidence type="ECO:0000313" key="3">
    <source>
        <dbReference type="EMBL" id="GER38228.1"/>
    </source>
</evidence>
<feature type="signal peptide" evidence="2">
    <location>
        <begin position="1"/>
        <end position="16"/>
    </location>
</feature>
<evidence type="ECO:0000256" key="1">
    <source>
        <dbReference type="SAM" id="MobiDB-lite"/>
    </source>
</evidence>
<keyword evidence="4" id="KW-1185">Reference proteome</keyword>
<dbReference type="Proteomes" id="UP000325081">
    <property type="component" value="Unassembled WGS sequence"/>
</dbReference>
<protein>
    <submittedName>
        <fullName evidence="3">Dicer-like 1</fullName>
    </submittedName>
</protein>
<dbReference type="EMBL" id="BKCP01005461">
    <property type="protein sequence ID" value="GER38228.1"/>
    <property type="molecule type" value="Genomic_DNA"/>
</dbReference>
<organism evidence="3 4">
    <name type="scientific">Striga asiatica</name>
    <name type="common">Asiatic witchweed</name>
    <name type="synonym">Buchnera asiatica</name>
    <dbReference type="NCBI Taxonomy" id="4170"/>
    <lineage>
        <taxon>Eukaryota</taxon>
        <taxon>Viridiplantae</taxon>
        <taxon>Streptophyta</taxon>
        <taxon>Embryophyta</taxon>
        <taxon>Tracheophyta</taxon>
        <taxon>Spermatophyta</taxon>
        <taxon>Magnoliopsida</taxon>
        <taxon>eudicotyledons</taxon>
        <taxon>Gunneridae</taxon>
        <taxon>Pentapetalae</taxon>
        <taxon>asterids</taxon>
        <taxon>lamiids</taxon>
        <taxon>Lamiales</taxon>
        <taxon>Orobanchaceae</taxon>
        <taxon>Buchnereae</taxon>
        <taxon>Striga</taxon>
    </lineage>
</organism>
<feature type="compositionally biased region" description="Polar residues" evidence="1">
    <location>
        <begin position="73"/>
        <end position="84"/>
    </location>
</feature>
<evidence type="ECO:0000313" key="4">
    <source>
        <dbReference type="Proteomes" id="UP000325081"/>
    </source>
</evidence>
<reference evidence="4" key="1">
    <citation type="journal article" date="2019" name="Curr. Biol.">
        <title>Genome Sequence of Striga asiatica Provides Insight into the Evolution of Plant Parasitism.</title>
        <authorList>
            <person name="Yoshida S."/>
            <person name="Kim S."/>
            <person name="Wafula E.K."/>
            <person name="Tanskanen J."/>
            <person name="Kim Y.M."/>
            <person name="Honaas L."/>
            <person name="Yang Z."/>
            <person name="Spallek T."/>
            <person name="Conn C.E."/>
            <person name="Ichihashi Y."/>
            <person name="Cheong K."/>
            <person name="Cui S."/>
            <person name="Der J.P."/>
            <person name="Gundlach H."/>
            <person name="Jiao Y."/>
            <person name="Hori C."/>
            <person name="Ishida J.K."/>
            <person name="Kasahara H."/>
            <person name="Kiba T."/>
            <person name="Kim M.S."/>
            <person name="Koo N."/>
            <person name="Laohavisit A."/>
            <person name="Lee Y.H."/>
            <person name="Lumba S."/>
            <person name="McCourt P."/>
            <person name="Mortimer J.C."/>
            <person name="Mutuku J.M."/>
            <person name="Nomura T."/>
            <person name="Sasaki-Sekimoto Y."/>
            <person name="Seto Y."/>
            <person name="Wang Y."/>
            <person name="Wakatake T."/>
            <person name="Sakakibara H."/>
            <person name="Demura T."/>
            <person name="Yamaguchi S."/>
            <person name="Yoneyama K."/>
            <person name="Manabe R.I."/>
            <person name="Nelson D.C."/>
            <person name="Schulman A.H."/>
            <person name="Timko M.P."/>
            <person name="dePamphilis C.W."/>
            <person name="Choi D."/>
            <person name="Shirasu K."/>
        </authorList>
    </citation>
    <scope>NUCLEOTIDE SEQUENCE [LARGE SCALE GENOMIC DNA]</scope>
    <source>
        <strain evidence="4">cv. UVA1</strain>
    </source>
</reference>
<comment type="caution">
    <text evidence="3">The sequence shown here is derived from an EMBL/GenBank/DDBJ whole genome shotgun (WGS) entry which is preliminary data.</text>
</comment>
<sequence>MHCASVSIRLLGKVIAVCQAVEGSLPGFRFKADSIAYAKLKEESFAFLRGMLLLFVNRWYGDRSSSKGRTGPKCTQRSEVSVSNRVIGESTRSETAKKGNRKQQRKEGKSIGTQRKNPQGCEKLFRT</sequence>
<proteinExistence type="predicted"/>
<evidence type="ECO:0000256" key="2">
    <source>
        <dbReference type="SAM" id="SignalP"/>
    </source>
</evidence>
<dbReference type="AlphaFoldDB" id="A0A5A7Q081"/>
<name>A0A5A7Q081_STRAF</name>
<feature type="chain" id="PRO_5022867250" evidence="2">
    <location>
        <begin position="17"/>
        <end position="127"/>
    </location>
</feature>
<feature type="region of interest" description="Disordered" evidence="1">
    <location>
        <begin position="62"/>
        <end position="127"/>
    </location>
</feature>